<feature type="repeat" description="ANK" evidence="7">
    <location>
        <begin position="104"/>
        <end position="126"/>
    </location>
</feature>
<feature type="transmembrane region" description="Helical" evidence="8">
    <location>
        <begin position="288"/>
        <end position="306"/>
    </location>
</feature>
<organism evidence="10 11">
    <name type="scientific">Acer saccharum</name>
    <name type="common">Sugar maple</name>
    <dbReference type="NCBI Taxonomy" id="4024"/>
    <lineage>
        <taxon>Eukaryota</taxon>
        <taxon>Viridiplantae</taxon>
        <taxon>Streptophyta</taxon>
        <taxon>Embryophyta</taxon>
        <taxon>Tracheophyta</taxon>
        <taxon>Spermatophyta</taxon>
        <taxon>Magnoliopsida</taxon>
        <taxon>eudicotyledons</taxon>
        <taxon>Gunneridae</taxon>
        <taxon>Pentapetalae</taxon>
        <taxon>rosids</taxon>
        <taxon>malvids</taxon>
        <taxon>Sapindales</taxon>
        <taxon>Sapindaceae</taxon>
        <taxon>Hippocastanoideae</taxon>
        <taxon>Acereae</taxon>
        <taxon>Acer</taxon>
    </lineage>
</organism>
<dbReference type="Gene3D" id="1.25.40.20">
    <property type="entry name" value="Ankyrin repeat-containing domain"/>
    <property type="match status" value="1"/>
</dbReference>
<comment type="caution">
    <text evidence="10">The sequence shown here is derived from an EMBL/GenBank/DDBJ whole genome shotgun (WGS) entry which is preliminary data.</text>
</comment>
<protein>
    <recommendedName>
        <fullName evidence="9">PGG domain-containing protein</fullName>
    </recommendedName>
</protein>
<reference evidence="10" key="1">
    <citation type="journal article" date="2022" name="Plant J.">
        <title>Strategies of tolerance reflected in two North American maple genomes.</title>
        <authorList>
            <person name="McEvoy S.L."/>
            <person name="Sezen U.U."/>
            <person name="Trouern-Trend A."/>
            <person name="McMahon S.M."/>
            <person name="Schaberg P.G."/>
            <person name="Yang J."/>
            <person name="Wegrzyn J.L."/>
            <person name="Swenson N.G."/>
        </authorList>
    </citation>
    <scope>NUCLEOTIDE SEQUENCE</scope>
    <source>
        <strain evidence="10">NS2018</strain>
    </source>
</reference>
<keyword evidence="4 8" id="KW-1133">Transmembrane helix</keyword>
<keyword evidence="2 8" id="KW-0812">Transmembrane</keyword>
<feature type="domain" description="PGG" evidence="9">
    <location>
        <begin position="281"/>
        <end position="386"/>
    </location>
</feature>
<evidence type="ECO:0000256" key="1">
    <source>
        <dbReference type="ARBA" id="ARBA00004141"/>
    </source>
</evidence>
<keyword evidence="6 8" id="KW-0472">Membrane</keyword>
<evidence type="ECO:0000313" key="10">
    <source>
        <dbReference type="EMBL" id="KAK0572556.1"/>
    </source>
</evidence>
<evidence type="ECO:0000313" key="11">
    <source>
        <dbReference type="Proteomes" id="UP001168877"/>
    </source>
</evidence>
<dbReference type="SMART" id="SM00248">
    <property type="entry name" value="ANK"/>
    <property type="match status" value="5"/>
</dbReference>
<name>A0AA39RFU1_ACESA</name>
<evidence type="ECO:0000256" key="8">
    <source>
        <dbReference type="SAM" id="Phobius"/>
    </source>
</evidence>
<keyword evidence="5 7" id="KW-0040">ANK repeat</keyword>
<feature type="transmembrane region" description="Helical" evidence="8">
    <location>
        <begin position="326"/>
        <end position="351"/>
    </location>
</feature>
<evidence type="ECO:0000256" key="2">
    <source>
        <dbReference type="ARBA" id="ARBA00022692"/>
    </source>
</evidence>
<evidence type="ECO:0000256" key="7">
    <source>
        <dbReference type="PROSITE-ProRule" id="PRU00023"/>
    </source>
</evidence>
<dbReference type="AlphaFoldDB" id="A0AA39RFU1"/>
<dbReference type="InterPro" id="IPR026961">
    <property type="entry name" value="PGG_dom"/>
</dbReference>
<dbReference type="InterPro" id="IPR002110">
    <property type="entry name" value="Ankyrin_rpt"/>
</dbReference>
<dbReference type="PROSITE" id="PS50297">
    <property type="entry name" value="ANK_REP_REGION"/>
    <property type="match status" value="2"/>
</dbReference>
<evidence type="ECO:0000256" key="3">
    <source>
        <dbReference type="ARBA" id="ARBA00022737"/>
    </source>
</evidence>
<proteinExistence type="predicted"/>
<keyword evidence="3" id="KW-0677">Repeat</keyword>
<keyword evidence="11" id="KW-1185">Reference proteome</keyword>
<dbReference type="PANTHER" id="PTHR24186">
    <property type="entry name" value="PROTEIN PHOSPHATASE 1 REGULATORY SUBUNIT"/>
    <property type="match status" value="1"/>
</dbReference>
<dbReference type="InterPro" id="IPR036770">
    <property type="entry name" value="Ankyrin_rpt-contain_sf"/>
</dbReference>
<dbReference type="PROSITE" id="PS50088">
    <property type="entry name" value="ANK_REPEAT"/>
    <property type="match status" value="2"/>
</dbReference>
<comment type="subcellular location">
    <subcellularLocation>
        <location evidence="1">Membrane</location>
        <topology evidence="1">Multi-pass membrane protein</topology>
    </subcellularLocation>
</comment>
<dbReference type="Proteomes" id="UP001168877">
    <property type="component" value="Unassembled WGS sequence"/>
</dbReference>
<dbReference type="PANTHER" id="PTHR24186:SF37">
    <property type="entry name" value="PGG DOMAIN-CONTAINING PROTEIN"/>
    <property type="match status" value="1"/>
</dbReference>
<feature type="transmembrane region" description="Helical" evidence="8">
    <location>
        <begin position="393"/>
        <end position="417"/>
    </location>
</feature>
<evidence type="ECO:0000256" key="5">
    <source>
        <dbReference type="ARBA" id="ARBA00023043"/>
    </source>
</evidence>
<sequence>MERRIYEAAIEGNVVYLFQLLQEDALLLDRLMVGCYVETPLHIASMLGHLDFVQEILTRKPELAGELDSRKSSPLHLAAAKGYIDIVKSLISVNPETCFVRDRDGRNPLHIAAIKGHVSVLKELLRVRPDAARILADRGETILHLCVRYNQLEALKFLVETLDDPDFVSCKDHDGNTILHIAVADKQVEAIKFLSTSTRIEVNALNGYGLTALDFNCTQSYRDFKDWEIKELLIGGSNAKDIKCNCTVELVGSNLTSHNNKTIHQHLQGNNLENVQEKEGDWLEKKRSVLMVVASLIATVAFQAGLNPPGGVRQETGYSVLYDSHRVTYVLFLAYNTTGFVSSLSIILLLISGLPIRRKCFVWILMMVMWVAVTTMAFTYMCAITVLTESREANLVGLVVMLVWLVLMGILLLVHSIRLGKLFMERRNKERIMSM</sequence>
<dbReference type="Pfam" id="PF13962">
    <property type="entry name" value="PGG"/>
    <property type="match status" value="1"/>
</dbReference>
<dbReference type="Pfam" id="PF12796">
    <property type="entry name" value="Ank_2"/>
    <property type="match status" value="1"/>
</dbReference>
<dbReference type="Pfam" id="PF00023">
    <property type="entry name" value="Ank"/>
    <property type="match status" value="1"/>
</dbReference>
<dbReference type="GO" id="GO:0005886">
    <property type="term" value="C:plasma membrane"/>
    <property type="evidence" value="ECO:0007669"/>
    <property type="project" value="TreeGrafter"/>
</dbReference>
<gene>
    <name evidence="10" type="ORF">LWI29_033416</name>
</gene>
<dbReference type="SUPFAM" id="SSF48403">
    <property type="entry name" value="Ankyrin repeat"/>
    <property type="match status" value="1"/>
</dbReference>
<reference evidence="10" key="2">
    <citation type="submission" date="2023-06" db="EMBL/GenBank/DDBJ databases">
        <authorList>
            <person name="Swenson N.G."/>
            <person name="Wegrzyn J.L."/>
            <person name="Mcevoy S.L."/>
        </authorList>
    </citation>
    <scope>NUCLEOTIDE SEQUENCE</scope>
    <source>
        <strain evidence="10">NS2018</strain>
        <tissue evidence="10">Leaf</tissue>
    </source>
</reference>
<dbReference type="EMBL" id="JAUESC010000388">
    <property type="protein sequence ID" value="KAK0572556.1"/>
    <property type="molecule type" value="Genomic_DNA"/>
</dbReference>
<feature type="transmembrane region" description="Helical" evidence="8">
    <location>
        <begin position="363"/>
        <end position="387"/>
    </location>
</feature>
<accession>A0AA39RFU1</accession>
<evidence type="ECO:0000256" key="6">
    <source>
        <dbReference type="ARBA" id="ARBA00023136"/>
    </source>
</evidence>
<evidence type="ECO:0000259" key="9">
    <source>
        <dbReference type="Pfam" id="PF13962"/>
    </source>
</evidence>
<evidence type="ECO:0000256" key="4">
    <source>
        <dbReference type="ARBA" id="ARBA00022989"/>
    </source>
</evidence>
<feature type="repeat" description="ANK" evidence="7">
    <location>
        <begin position="70"/>
        <end position="92"/>
    </location>
</feature>